<dbReference type="Proteomes" id="UP000481858">
    <property type="component" value="Unassembled WGS sequence"/>
</dbReference>
<proteinExistence type="predicted"/>
<evidence type="ECO:0000313" key="3">
    <source>
        <dbReference type="Proteomes" id="UP000481858"/>
    </source>
</evidence>
<dbReference type="AlphaFoldDB" id="A0A7C8ISA4"/>
<sequence length="547" mass="63731">MGRAKEEEKALGVPRGKLDRPCDSEDDEPNPSPLRCYDQLDIVSHETSLPTLVFTKVERSLNNTQNNHRRKRRRTVDIHADDADLLSSMGKGPLDKIILKYTYLYTTPLFWTHRHEKLLHVEWQPSQQASSSPPLSLQCSRHPKHRRQQRQQQLISTQGALRRLWCKDPKKPQLLSAWNNQYQPLLRLLLRPPQLRLPPPPLSFELIEAQSFIVAGSISYLEDNFCKEPFLRQQIMQFLLSGVDKSDTGNILGRISPFQNFLVLEEEDLSIYYGPQKYKFLWNVPVYRLGTKLKRNHDNKNNDIDGSYQKSTPPFWRMVHLDYTHINEALRQNKRYGSNYRKHGILKKGMTMEECTVRYDYEQGDGKWSHPHFMPGVFIAMAQRHKRNWWKGQVSGEEAIQRNRCKDQKDHKCDKKRENGTSSKEFLKKSEAASGTTDRVAPIWQALLTDGPNDRTYAHLYTTQVPPFLVDSLEKPAQCQFRVPPANTKGRRNTKNGKGNKHEDMPFAFAIRHTQIAYKPYRSFRQRLREAIVCSRDSAVTRARTRA</sequence>
<protein>
    <submittedName>
        <fullName evidence="2">Uncharacterized protein</fullName>
    </submittedName>
</protein>
<feature type="region of interest" description="Disordered" evidence="1">
    <location>
        <begin position="128"/>
        <end position="149"/>
    </location>
</feature>
<accession>A0A7C8ISA4</accession>
<feature type="region of interest" description="Disordered" evidence="1">
    <location>
        <begin position="401"/>
        <end position="433"/>
    </location>
</feature>
<feature type="compositionally biased region" description="Basic and acidic residues" evidence="1">
    <location>
        <begin position="1"/>
        <end position="23"/>
    </location>
</feature>
<feature type="region of interest" description="Disordered" evidence="1">
    <location>
        <begin position="1"/>
        <end position="33"/>
    </location>
</feature>
<dbReference type="InParanoid" id="A0A7C8ISA4"/>
<keyword evidence="3" id="KW-1185">Reference proteome</keyword>
<feature type="compositionally biased region" description="Low complexity" evidence="1">
    <location>
        <begin position="128"/>
        <end position="140"/>
    </location>
</feature>
<feature type="region of interest" description="Disordered" evidence="1">
    <location>
        <begin position="483"/>
        <end position="503"/>
    </location>
</feature>
<organism evidence="2 3">
    <name type="scientific">Xylaria multiplex</name>
    <dbReference type="NCBI Taxonomy" id="323545"/>
    <lineage>
        <taxon>Eukaryota</taxon>
        <taxon>Fungi</taxon>
        <taxon>Dikarya</taxon>
        <taxon>Ascomycota</taxon>
        <taxon>Pezizomycotina</taxon>
        <taxon>Sordariomycetes</taxon>
        <taxon>Xylariomycetidae</taxon>
        <taxon>Xylariales</taxon>
        <taxon>Xylariaceae</taxon>
        <taxon>Xylaria</taxon>
    </lineage>
</organism>
<comment type="caution">
    <text evidence="2">The sequence shown here is derived from an EMBL/GenBank/DDBJ whole genome shotgun (WGS) entry which is preliminary data.</text>
</comment>
<evidence type="ECO:0000256" key="1">
    <source>
        <dbReference type="SAM" id="MobiDB-lite"/>
    </source>
</evidence>
<reference evidence="2 3" key="1">
    <citation type="submission" date="2019-12" db="EMBL/GenBank/DDBJ databases">
        <title>Draft genome sequence of the ascomycete Xylaria multiplex DSM 110363.</title>
        <authorList>
            <person name="Buettner E."/>
            <person name="Kellner H."/>
        </authorList>
    </citation>
    <scope>NUCLEOTIDE SEQUENCE [LARGE SCALE GENOMIC DNA]</scope>
    <source>
        <strain evidence="2 3">DSM 110363</strain>
    </source>
</reference>
<gene>
    <name evidence="2" type="ORF">GQX73_g4527</name>
</gene>
<feature type="compositionally biased region" description="Basic residues" evidence="1">
    <location>
        <begin position="489"/>
        <end position="499"/>
    </location>
</feature>
<name>A0A7C8ISA4_9PEZI</name>
<dbReference type="EMBL" id="WUBL01000042">
    <property type="protein sequence ID" value="KAF2968998.1"/>
    <property type="molecule type" value="Genomic_DNA"/>
</dbReference>
<feature type="compositionally biased region" description="Basic and acidic residues" evidence="1">
    <location>
        <begin position="401"/>
        <end position="431"/>
    </location>
</feature>
<dbReference type="OrthoDB" id="4748770at2759"/>
<evidence type="ECO:0000313" key="2">
    <source>
        <dbReference type="EMBL" id="KAF2968998.1"/>
    </source>
</evidence>